<sequence length="103" mass="11182">MRVLQVCWLEIGELVWEIWCCLKRFGNGGLDLVGFGDSVRSLSCSLPELVLYAATAAKALSAICFVCRHGLLCPSPSSFALSIAIVVCSVCRCRLLSSLQPLF</sequence>
<gene>
    <name evidence="1" type="ORF">Syun_001338</name>
</gene>
<organism evidence="1 2">
    <name type="scientific">Stephania yunnanensis</name>
    <dbReference type="NCBI Taxonomy" id="152371"/>
    <lineage>
        <taxon>Eukaryota</taxon>
        <taxon>Viridiplantae</taxon>
        <taxon>Streptophyta</taxon>
        <taxon>Embryophyta</taxon>
        <taxon>Tracheophyta</taxon>
        <taxon>Spermatophyta</taxon>
        <taxon>Magnoliopsida</taxon>
        <taxon>Ranunculales</taxon>
        <taxon>Menispermaceae</taxon>
        <taxon>Menispermoideae</taxon>
        <taxon>Cissampelideae</taxon>
        <taxon>Stephania</taxon>
    </lineage>
</organism>
<evidence type="ECO:0000313" key="1">
    <source>
        <dbReference type="EMBL" id="KAK9169198.1"/>
    </source>
</evidence>
<accession>A0AAP0LDN8</accession>
<dbReference type="AlphaFoldDB" id="A0AAP0LDN8"/>
<keyword evidence="2" id="KW-1185">Reference proteome</keyword>
<proteinExistence type="predicted"/>
<dbReference type="Proteomes" id="UP001420932">
    <property type="component" value="Unassembled WGS sequence"/>
</dbReference>
<dbReference type="EMBL" id="JBBNAF010000001">
    <property type="protein sequence ID" value="KAK9169198.1"/>
    <property type="molecule type" value="Genomic_DNA"/>
</dbReference>
<comment type="caution">
    <text evidence="1">The sequence shown here is derived from an EMBL/GenBank/DDBJ whole genome shotgun (WGS) entry which is preliminary data.</text>
</comment>
<protein>
    <submittedName>
        <fullName evidence="1">Uncharacterized protein</fullName>
    </submittedName>
</protein>
<reference evidence="1 2" key="1">
    <citation type="submission" date="2024-01" db="EMBL/GenBank/DDBJ databases">
        <title>Genome assemblies of Stephania.</title>
        <authorList>
            <person name="Yang L."/>
        </authorList>
    </citation>
    <scope>NUCLEOTIDE SEQUENCE [LARGE SCALE GENOMIC DNA]</scope>
    <source>
        <strain evidence="1">YNDBR</strain>
        <tissue evidence="1">Leaf</tissue>
    </source>
</reference>
<evidence type="ECO:0000313" key="2">
    <source>
        <dbReference type="Proteomes" id="UP001420932"/>
    </source>
</evidence>
<name>A0AAP0LDN8_9MAGN</name>